<keyword evidence="3" id="KW-1185">Reference proteome</keyword>
<comment type="similarity">
    <text evidence="1">Belongs to the cytochrome P450 family.</text>
</comment>
<dbReference type="OrthoDB" id="3934656at2759"/>
<dbReference type="InterPro" id="IPR001128">
    <property type="entry name" value="Cyt_P450"/>
</dbReference>
<dbReference type="Gene3D" id="1.10.630.10">
    <property type="entry name" value="Cytochrome P450"/>
    <property type="match status" value="1"/>
</dbReference>
<gene>
    <name evidence="2" type="ORF">B0J11DRAFT_574684</name>
</gene>
<dbReference type="GO" id="GO:0005506">
    <property type="term" value="F:iron ion binding"/>
    <property type="evidence" value="ECO:0007669"/>
    <property type="project" value="InterPro"/>
</dbReference>
<comment type="caution">
    <text evidence="2">The sequence shown here is derived from an EMBL/GenBank/DDBJ whole genome shotgun (WGS) entry which is preliminary data.</text>
</comment>
<dbReference type="GO" id="GO:0020037">
    <property type="term" value="F:heme binding"/>
    <property type="evidence" value="ECO:0007669"/>
    <property type="project" value="InterPro"/>
</dbReference>
<reference evidence="2" key="1">
    <citation type="journal article" date="2021" name="Nat. Commun.">
        <title>Genetic determinants of endophytism in the Arabidopsis root mycobiome.</title>
        <authorList>
            <person name="Mesny F."/>
            <person name="Miyauchi S."/>
            <person name="Thiergart T."/>
            <person name="Pickel B."/>
            <person name="Atanasova L."/>
            <person name="Karlsson M."/>
            <person name="Huettel B."/>
            <person name="Barry K.W."/>
            <person name="Haridas S."/>
            <person name="Chen C."/>
            <person name="Bauer D."/>
            <person name="Andreopoulos W."/>
            <person name="Pangilinan J."/>
            <person name="LaButti K."/>
            <person name="Riley R."/>
            <person name="Lipzen A."/>
            <person name="Clum A."/>
            <person name="Drula E."/>
            <person name="Henrissat B."/>
            <person name="Kohler A."/>
            <person name="Grigoriev I.V."/>
            <person name="Martin F.M."/>
            <person name="Hacquard S."/>
        </authorList>
    </citation>
    <scope>NUCLEOTIDE SEQUENCE</scope>
    <source>
        <strain evidence="2">MPI-CAGE-CH-0243</strain>
    </source>
</reference>
<organism evidence="2 3">
    <name type="scientific">Dendryphion nanum</name>
    <dbReference type="NCBI Taxonomy" id="256645"/>
    <lineage>
        <taxon>Eukaryota</taxon>
        <taxon>Fungi</taxon>
        <taxon>Dikarya</taxon>
        <taxon>Ascomycota</taxon>
        <taxon>Pezizomycotina</taxon>
        <taxon>Dothideomycetes</taxon>
        <taxon>Pleosporomycetidae</taxon>
        <taxon>Pleosporales</taxon>
        <taxon>Torulaceae</taxon>
        <taxon>Dendryphion</taxon>
    </lineage>
</organism>
<dbReference type="EMBL" id="JAGMWT010000001">
    <property type="protein sequence ID" value="KAH7138729.1"/>
    <property type="molecule type" value="Genomic_DNA"/>
</dbReference>
<dbReference type="AlphaFoldDB" id="A0A9P9EFU2"/>
<dbReference type="Pfam" id="PF00067">
    <property type="entry name" value="p450"/>
    <property type="match status" value="1"/>
</dbReference>
<dbReference type="InterPro" id="IPR036396">
    <property type="entry name" value="Cyt_P450_sf"/>
</dbReference>
<protein>
    <submittedName>
        <fullName evidence="2">Cytochrome P450</fullName>
    </submittedName>
</protein>
<accession>A0A9P9EFU2</accession>
<name>A0A9P9EFU2_9PLEO</name>
<proteinExistence type="inferred from homology"/>
<dbReference type="PANTHER" id="PTHR24305">
    <property type="entry name" value="CYTOCHROME P450"/>
    <property type="match status" value="1"/>
</dbReference>
<dbReference type="Proteomes" id="UP000700596">
    <property type="component" value="Unassembled WGS sequence"/>
</dbReference>
<dbReference type="InterPro" id="IPR050121">
    <property type="entry name" value="Cytochrome_P450_monoxygenase"/>
</dbReference>
<evidence type="ECO:0000256" key="1">
    <source>
        <dbReference type="ARBA" id="ARBA00010617"/>
    </source>
</evidence>
<dbReference type="PANTHER" id="PTHR24305:SF166">
    <property type="entry name" value="CYTOCHROME P450 12A4, MITOCHONDRIAL-RELATED"/>
    <property type="match status" value="1"/>
</dbReference>
<evidence type="ECO:0000313" key="3">
    <source>
        <dbReference type="Proteomes" id="UP000700596"/>
    </source>
</evidence>
<evidence type="ECO:0000313" key="2">
    <source>
        <dbReference type="EMBL" id="KAH7138729.1"/>
    </source>
</evidence>
<sequence>MTSTPHEFRKRIQESADVFIDQMQLSQGQAIEISYWDYFWAFDVTFALIFGHNYGYMKARSDFNGWLHTFKIIIEGRIEKHDQGSHECGKTFMCKTLAGRTSKNDVREHAEAVNILFEAFFAATVDVAVTLGTVFYCLMTNRDAYTRLVGDLRVTCGSKQSGTSTTYQSTLLAVIIKESLRLYPSNSPPMERVVPLSSLQINNYKIPPKTIVGIPQYAAHRDTDVYGDDAEDFRPKRWLEADVRTLRKMDQNFIAFGRGPGRVLAES</sequence>
<dbReference type="GO" id="GO:0016705">
    <property type="term" value="F:oxidoreductase activity, acting on paired donors, with incorporation or reduction of molecular oxygen"/>
    <property type="evidence" value="ECO:0007669"/>
    <property type="project" value="InterPro"/>
</dbReference>
<dbReference type="SUPFAM" id="SSF48264">
    <property type="entry name" value="Cytochrome P450"/>
    <property type="match status" value="1"/>
</dbReference>
<dbReference type="GO" id="GO:0004497">
    <property type="term" value="F:monooxygenase activity"/>
    <property type="evidence" value="ECO:0007669"/>
    <property type="project" value="InterPro"/>
</dbReference>